<dbReference type="Gene3D" id="1.25.40.10">
    <property type="entry name" value="Tetratricopeptide repeat domain"/>
    <property type="match status" value="1"/>
</dbReference>
<evidence type="ECO:0008006" key="3">
    <source>
        <dbReference type="Google" id="ProtNLM"/>
    </source>
</evidence>
<name>A0ABW5D7W3_9BACT</name>
<dbReference type="Proteomes" id="UP001597375">
    <property type="component" value="Unassembled WGS sequence"/>
</dbReference>
<gene>
    <name evidence="1" type="ORF">ACFSSA_09760</name>
</gene>
<sequence length="305" mass="33425">MRIPFFAAIPLCLITAFAIWWTGTKDIDFLTPPSEAKLEEIRLEAQASLPPNKIVDDAISIVIQPPTDKEEPSVNEPADILEPVDVGDISSPPTLDTYSERAPEGADKLLALAAALESQGAFQRALLAYERVLDLSQANPEQIQSALLSIRRVRPTLTLWNNDPEQKQPVIIHIGTGAKFSDILPDVMTDITKKLNIASSGLLDFSFKLNIGKSIQTTDAPTPVALWITGEGKSPSTDVLSFTSDDPETLTQDLMKTIFNLVRGHLTKSTSYNPAPEALEDPLPALESNITRLLWYEFGAHLNTK</sequence>
<reference evidence="2" key="1">
    <citation type="journal article" date="2019" name="Int. J. Syst. Evol. Microbiol.">
        <title>The Global Catalogue of Microorganisms (GCM) 10K type strain sequencing project: providing services to taxonomists for standard genome sequencing and annotation.</title>
        <authorList>
            <consortium name="The Broad Institute Genomics Platform"/>
            <consortium name="The Broad Institute Genome Sequencing Center for Infectious Disease"/>
            <person name="Wu L."/>
            <person name="Ma J."/>
        </authorList>
    </citation>
    <scope>NUCLEOTIDE SEQUENCE [LARGE SCALE GENOMIC DNA]</scope>
    <source>
        <strain evidence="2">CGMCC 4.7106</strain>
    </source>
</reference>
<accession>A0ABW5D7W3</accession>
<dbReference type="RefSeq" id="WP_386820250.1">
    <property type="nucleotide sequence ID" value="NZ_JBHUIT010000017.1"/>
</dbReference>
<protein>
    <recommendedName>
        <fullName evidence="3">Tetratricopeptide repeat protein</fullName>
    </recommendedName>
</protein>
<organism evidence="1 2">
    <name type="scientific">Luteolibacter algae</name>
    <dbReference type="NCBI Taxonomy" id="454151"/>
    <lineage>
        <taxon>Bacteria</taxon>
        <taxon>Pseudomonadati</taxon>
        <taxon>Verrucomicrobiota</taxon>
        <taxon>Verrucomicrobiia</taxon>
        <taxon>Verrucomicrobiales</taxon>
        <taxon>Verrucomicrobiaceae</taxon>
        <taxon>Luteolibacter</taxon>
    </lineage>
</organism>
<keyword evidence="2" id="KW-1185">Reference proteome</keyword>
<proteinExistence type="predicted"/>
<evidence type="ECO:0000313" key="1">
    <source>
        <dbReference type="EMBL" id="MFD2256962.1"/>
    </source>
</evidence>
<comment type="caution">
    <text evidence="1">The sequence shown here is derived from an EMBL/GenBank/DDBJ whole genome shotgun (WGS) entry which is preliminary data.</text>
</comment>
<evidence type="ECO:0000313" key="2">
    <source>
        <dbReference type="Proteomes" id="UP001597375"/>
    </source>
</evidence>
<dbReference type="InterPro" id="IPR011990">
    <property type="entry name" value="TPR-like_helical_dom_sf"/>
</dbReference>
<dbReference type="EMBL" id="JBHUIT010000017">
    <property type="protein sequence ID" value="MFD2256962.1"/>
    <property type="molecule type" value="Genomic_DNA"/>
</dbReference>